<dbReference type="EMBL" id="CDQK01000002">
    <property type="protein sequence ID" value="CEP21300.1"/>
    <property type="molecule type" value="Genomic_DNA"/>
</dbReference>
<dbReference type="InterPro" id="IPR023584">
    <property type="entry name" value="Ribosome_recyc_fac_dom"/>
</dbReference>
<dbReference type="GO" id="GO:0043023">
    <property type="term" value="F:ribosomal large subunit binding"/>
    <property type="evidence" value="ECO:0007669"/>
    <property type="project" value="TreeGrafter"/>
</dbReference>
<dbReference type="Proteomes" id="UP000038830">
    <property type="component" value="Unassembled WGS sequence"/>
</dbReference>
<keyword evidence="6" id="KW-0175">Coiled coil</keyword>
<dbReference type="PANTHER" id="PTHR20982:SF3">
    <property type="entry name" value="MITOCHONDRIAL RIBOSOME RECYCLING FACTOR PSEUDO 1"/>
    <property type="match status" value="1"/>
</dbReference>
<evidence type="ECO:0000313" key="10">
    <source>
        <dbReference type="Proteomes" id="UP000038830"/>
    </source>
</evidence>
<comment type="similarity">
    <text evidence="1">Belongs to the RRF family.</text>
</comment>
<accession>A0A0H5C0K3</accession>
<dbReference type="GO" id="GO:0006412">
    <property type="term" value="P:translation"/>
    <property type="evidence" value="ECO:0007669"/>
    <property type="project" value="UniProtKB-KW"/>
</dbReference>
<evidence type="ECO:0000256" key="3">
    <source>
        <dbReference type="ARBA" id="ARBA00022917"/>
    </source>
</evidence>
<evidence type="ECO:0000256" key="4">
    <source>
        <dbReference type="ARBA" id="ARBA00024909"/>
    </source>
</evidence>
<dbReference type="InterPro" id="IPR036191">
    <property type="entry name" value="RRF_sf"/>
</dbReference>
<feature type="compositionally biased region" description="Basic and acidic residues" evidence="7">
    <location>
        <begin position="44"/>
        <end position="54"/>
    </location>
</feature>
<feature type="region of interest" description="Disordered" evidence="7">
    <location>
        <begin position="41"/>
        <end position="65"/>
    </location>
</feature>
<name>A0A0H5C0K3_CYBJN</name>
<dbReference type="Gene3D" id="3.30.1360.40">
    <property type="match status" value="1"/>
</dbReference>
<feature type="coiled-coil region" evidence="6">
    <location>
        <begin position="210"/>
        <end position="237"/>
    </location>
</feature>
<dbReference type="AlphaFoldDB" id="A0A0H5C0K3"/>
<evidence type="ECO:0000256" key="7">
    <source>
        <dbReference type="SAM" id="MobiDB-lite"/>
    </source>
</evidence>
<dbReference type="InterPro" id="IPR002661">
    <property type="entry name" value="Ribosome_recyc_fac"/>
</dbReference>
<evidence type="ECO:0000256" key="5">
    <source>
        <dbReference type="ARBA" id="ARBA00033107"/>
    </source>
</evidence>
<comment type="function">
    <text evidence="4">Necessary for protein synthesis in mitochondria. Functions as a ribosome recycling factor in mitochondria.</text>
</comment>
<keyword evidence="3" id="KW-0648">Protein biosynthesis</keyword>
<dbReference type="Gene3D" id="1.10.132.20">
    <property type="entry name" value="Ribosome-recycling factor"/>
    <property type="match status" value="1"/>
</dbReference>
<dbReference type="Pfam" id="PF01765">
    <property type="entry name" value="RRF"/>
    <property type="match status" value="1"/>
</dbReference>
<protein>
    <recommendedName>
        <fullName evidence="2">Ribosome-recycling factor, mitochondrial</fullName>
    </recommendedName>
    <alternativeName>
        <fullName evidence="5">Ribosome-releasing factor, mitochondrial</fullName>
    </alternativeName>
</protein>
<evidence type="ECO:0000256" key="2">
    <source>
        <dbReference type="ARBA" id="ARBA00020581"/>
    </source>
</evidence>
<evidence type="ECO:0000256" key="1">
    <source>
        <dbReference type="ARBA" id="ARBA00005912"/>
    </source>
</evidence>
<proteinExistence type="inferred from homology"/>
<evidence type="ECO:0000259" key="8">
    <source>
        <dbReference type="Pfam" id="PF01765"/>
    </source>
</evidence>
<gene>
    <name evidence="9" type="ORF">BN1211_1358</name>
</gene>
<organism evidence="9 10">
    <name type="scientific">Cyberlindnera jadinii (strain ATCC 18201 / CBS 1600 / BCRC 20928 / JCM 3617 / NBRC 0987 / NRRL Y-1542)</name>
    <name type="common">Torula yeast</name>
    <name type="synonym">Candida utilis</name>
    <dbReference type="NCBI Taxonomy" id="983966"/>
    <lineage>
        <taxon>Eukaryota</taxon>
        <taxon>Fungi</taxon>
        <taxon>Dikarya</taxon>
        <taxon>Ascomycota</taxon>
        <taxon>Saccharomycotina</taxon>
        <taxon>Saccharomycetes</taxon>
        <taxon>Phaffomycetales</taxon>
        <taxon>Phaffomycetaceae</taxon>
        <taxon>Cyberlindnera</taxon>
    </lineage>
</organism>
<dbReference type="GO" id="GO:0005739">
    <property type="term" value="C:mitochondrion"/>
    <property type="evidence" value="ECO:0007669"/>
    <property type="project" value="TreeGrafter"/>
</dbReference>
<reference evidence="10" key="1">
    <citation type="journal article" date="2015" name="J. Biotechnol.">
        <title>The structure of the Cyberlindnera jadinii genome and its relation to Candida utilis analyzed by the occurrence of single nucleotide polymorphisms.</title>
        <authorList>
            <person name="Rupp O."/>
            <person name="Brinkrolf K."/>
            <person name="Buerth C."/>
            <person name="Kunigo M."/>
            <person name="Schneider J."/>
            <person name="Jaenicke S."/>
            <person name="Goesmann A."/>
            <person name="Puehler A."/>
            <person name="Jaeger K.-E."/>
            <person name="Ernst J.F."/>
        </authorList>
    </citation>
    <scope>NUCLEOTIDE SEQUENCE [LARGE SCALE GENOMIC DNA]</scope>
    <source>
        <strain evidence="10">ATCC 18201 / CBS 1600 / BCRC 20928 / JCM 3617 / NBRC 0987 / NRRL Y-1542</strain>
    </source>
</reference>
<sequence length="251" mass="27804">MLRIPVVRLPLLRLPLCSSGHPAGHPARPFSTGFAVLKKAKKGGKQDAKSHHQEAAAQETQEEDPGAVLKPLEASLKESIEVFKKRVNETKQGTANANIFDKLEVPVAHKEVYPFTSVAQTSLKGRNLIITVFDPNNVKHVVSSVLGSGLNMNPQQVPNFPQQLKVALPPPTAETRSEILAALKRDFEHFKQSPSKHSLGSARQHALKQLKGFEKKNDKVKKVLQDVEKIYKKYLDELQTQFKAAEKSVSN</sequence>
<dbReference type="PANTHER" id="PTHR20982">
    <property type="entry name" value="RIBOSOME RECYCLING FACTOR"/>
    <property type="match status" value="1"/>
</dbReference>
<evidence type="ECO:0000256" key="6">
    <source>
        <dbReference type="SAM" id="Coils"/>
    </source>
</evidence>
<evidence type="ECO:0000313" key="9">
    <source>
        <dbReference type="EMBL" id="CEP21300.1"/>
    </source>
</evidence>
<dbReference type="SUPFAM" id="SSF55194">
    <property type="entry name" value="Ribosome recycling factor, RRF"/>
    <property type="match status" value="1"/>
</dbReference>
<feature type="domain" description="Ribosome recycling factor" evidence="8">
    <location>
        <begin position="83"/>
        <end position="249"/>
    </location>
</feature>